<keyword evidence="2" id="KW-1185">Reference proteome</keyword>
<dbReference type="VEuPathDB" id="VectorBase:PPAI003562"/>
<reference evidence="1" key="1">
    <citation type="submission" date="2022-08" db="UniProtKB">
        <authorList>
            <consortium name="EnsemblMetazoa"/>
        </authorList>
    </citation>
    <scope>IDENTIFICATION</scope>
    <source>
        <strain evidence="1">Israel</strain>
    </source>
</reference>
<evidence type="ECO:0000313" key="1">
    <source>
        <dbReference type="EnsemblMetazoa" id="PPAI003562-PA"/>
    </source>
</evidence>
<dbReference type="VEuPathDB" id="VectorBase:PPAPM1_006569"/>
<dbReference type="EMBL" id="AJVK01027063">
    <property type="status" value="NOT_ANNOTATED_CDS"/>
    <property type="molecule type" value="Genomic_DNA"/>
</dbReference>
<dbReference type="EnsemblMetazoa" id="PPAI003562-RA">
    <property type="protein sequence ID" value="PPAI003562-PA"/>
    <property type="gene ID" value="PPAI003562"/>
</dbReference>
<protein>
    <submittedName>
        <fullName evidence="1">Uncharacterized protein</fullName>
    </submittedName>
</protein>
<name>A0A1B0D7N9_PHLPP</name>
<dbReference type="Proteomes" id="UP000092462">
    <property type="component" value="Unassembled WGS sequence"/>
</dbReference>
<evidence type="ECO:0000313" key="2">
    <source>
        <dbReference type="Proteomes" id="UP000092462"/>
    </source>
</evidence>
<proteinExistence type="predicted"/>
<dbReference type="AlphaFoldDB" id="A0A1B0D7N9"/>
<accession>A0A1B0D7N9</accession>
<sequence>MVNCVVLFVAVLTASSTRISAHSTQRPSGGDEANPFLDMASAFLTEALANQGGGNGGIGGIASVIGSLMQSDNSGKSGDNGAGAIMAGIGSLLANAAGNTRQDGGGGFDPAIITNIIDMFSNSGDNSRQKRQIPGQQEPSGWDTVLNLASTFLGNQAPQQQRSSDSAGDGLMSLLPMVLQTISSFSGPEGQKTQERHKDHALLPPFLENIHVMWDHFSQSELAEIIWTKSGISAVFKGFTGRDGKT</sequence>
<organism evidence="1 2">
    <name type="scientific">Phlebotomus papatasi</name>
    <name type="common">Sandfly</name>
    <dbReference type="NCBI Taxonomy" id="29031"/>
    <lineage>
        <taxon>Eukaryota</taxon>
        <taxon>Metazoa</taxon>
        <taxon>Ecdysozoa</taxon>
        <taxon>Arthropoda</taxon>
        <taxon>Hexapoda</taxon>
        <taxon>Insecta</taxon>
        <taxon>Pterygota</taxon>
        <taxon>Neoptera</taxon>
        <taxon>Endopterygota</taxon>
        <taxon>Diptera</taxon>
        <taxon>Nematocera</taxon>
        <taxon>Psychodoidea</taxon>
        <taxon>Psychodidae</taxon>
        <taxon>Phlebotomus</taxon>
        <taxon>Phlebotomus</taxon>
    </lineage>
</organism>